<dbReference type="GO" id="GO:0030170">
    <property type="term" value="F:pyridoxal phosphate binding"/>
    <property type="evidence" value="ECO:0007669"/>
    <property type="project" value="TreeGrafter"/>
</dbReference>
<keyword evidence="3" id="KW-0808">Transferase</keyword>
<keyword evidence="4" id="KW-1185">Reference proteome</keyword>
<dbReference type="KEGG" id="suls:Sdiek1_2904"/>
<evidence type="ECO:0000256" key="1">
    <source>
        <dbReference type="ARBA" id="ARBA00037999"/>
    </source>
</evidence>
<dbReference type="InterPro" id="IPR015421">
    <property type="entry name" value="PyrdxlP-dep_Trfase_major"/>
</dbReference>
<accession>A0A1Y0HR80</accession>
<evidence type="ECO:0000313" key="4">
    <source>
        <dbReference type="Proteomes" id="UP000196005"/>
    </source>
</evidence>
<dbReference type="EMBL" id="CP021416">
    <property type="protein sequence ID" value="ARU50046.1"/>
    <property type="molecule type" value="Genomic_DNA"/>
</dbReference>
<dbReference type="PANTHER" id="PTHR30244:SF34">
    <property type="entry name" value="DTDP-4-AMINO-4,6-DIDEOXYGALACTOSE TRANSAMINASE"/>
    <property type="match status" value="1"/>
</dbReference>
<dbReference type="Gene3D" id="3.90.1150.10">
    <property type="entry name" value="Aspartate Aminotransferase, domain 1"/>
    <property type="match status" value="1"/>
</dbReference>
<name>A0A1Y0HR80_9BACT</name>
<protein>
    <submittedName>
        <fullName evidence="3">L-glutamine:2-deoxy-scyllo-inosose aminotransferase</fullName>
        <ecNumber evidence="3">2.6.1.100</ecNumber>
    </submittedName>
</protein>
<dbReference type="GO" id="GO:0008483">
    <property type="term" value="F:transaminase activity"/>
    <property type="evidence" value="ECO:0007669"/>
    <property type="project" value="UniProtKB-KW"/>
</dbReference>
<dbReference type="OrthoDB" id="9766188at2"/>
<dbReference type="GO" id="GO:0000271">
    <property type="term" value="P:polysaccharide biosynthetic process"/>
    <property type="evidence" value="ECO:0007669"/>
    <property type="project" value="TreeGrafter"/>
</dbReference>
<dbReference type="InterPro" id="IPR000653">
    <property type="entry name" value="DegT/StrS_aminotransferase"/>
</dbReference>
<comment type="similarity">
    <text evidence="1 2">Belongs to the DegT/DnrJ/EryC1 family.</text>
</comment>
<organism evidence="3 4">
    <name type="scientific">Sulfurospirillum diekertiae</name>
    <dbReference type="NCBI Taxonomy" id="1854492"/>
    <lineage>
        <taxon>Bacteria</taxon>
        <taxon>Pseudomonadati</taxon>
        <taxon>Campylobacterota</taxon>
        <taxon>Epsilonproteobacteria</taxon>
        <taxon>Campylobacterales</taxon>
        <taxon>Sulfurospirillaceae</taxon>
        <taxon>Sulfurospirillum</taxon>
    </lineage>
</organism>
<sequence>MKKLAINGGEKLRTNPFPAYNTIGTEEEEAVLRVLRSGKLSTYLGAWHEDFYGGSEVRAFEKAWATFFGVKHAISVNSATSGLICAVGAAGIEAGDEVIVSPYTMSASAVAPLFYGGIPVFADIEKDTYCLDPKSVERKITHKTKAIIVVDIFGQPYDVEAINAIAKKHNLIVIEDAAQAPGAMYKESYAGTLGDMGVFSLNYHKHIHSGEGGVIVTNDDALANKLQLIRNHAESVIANKGFSSSAELVNMVGFNFRMTEMECAVAREQLKKLPSLLQTRQGNVAYINEALKSIPCLKTTKTREHAKHAFYVHPLEFDASLAGGVHRDIFIKAVKAELPRTIMRDDSDVLIGCGYVKPIYLQPMFAHKIAFGSKGYPFNFSSITYQKGDCPVCENLHFERLFTHELMRPGMSRNDMDDVVKAFVKVWENREELV</sequence>
<evidence type="ECO:0000313" key="3">
    <source>
        <dbReference type="EMBL" id="ARU50046.1"/>
    </source>
</evidence>
<dbReference type="CDD" id="cd00616">
    <property type="entry name" value="AHBA_syn"/>
    <property type="match status" value="1"/>
</dbReference>
<dbReference type="AlphaFoldDB" id="A0A1Y0HR80"/>
<keyword evidence="2" id="KW-0663">Pyridoxal phosphate</keyword>
<dbReference type="Pfam" id="PF01041">
    <property type="entry name" value="DegT_DnrJ_EryC1"/>
    <property type="match status" value="1"/>
</dbReference>
<dbReference type="InterPro" id="IPR015422">
    <property type="entry name" value="PyrdxlP-dep_Trfase_small"/>
</dbReference>
<reference evidence="4" key="1">
    <citation type="submission" date="2017-05" db="EMBL/GenBank/DDBJ databases">
        <title>Dechlorination kinetics govern the competition between two new strains of the genus Sulfurospirillum.</title>
        <authorList>
            <person name="Buttet G.F."/>
            <person name="Murray A.M."/>
            <person name="Goris T."/>
            <person name="Burion M."/>
            <person name="Lin B."/>
            <person name="Rolle M."/>
            <person name="Maillard J."/>
        </authorList>
    </citation>
    <scope>NUCLEOTIDE SEQUENCE [LARGE SCALE GENOMIC DNA]</scope>
    <source>
        <strain evidence="4">SL2-1</strain>
    </source>
</reference>
<gene>
    <name evidence="3" type="ORF">Sdiek1_2904</name>
</gene>
<proteinExistence type="inferred from homology"/>
<dbReference type="Gene3D" id="3.40.640.10">
    <property type="entry name" value="Type I PLP-dependent aspartate aminotransferase-like (Major domain)"/>
    <property type="match status" value="1"/>
</dbReference>
<dbReference type="RefSeq" id="WP_087439710.1">
    <property type="nucleotide sequence ID" value="NZ_CP021416.1"/>
</dbReference>
<dbReference type="InterPro" id="IPR015424">
    <property type="entry name" value="PyrdxlP-dep_Trfase"/>
</dbReference>
<dbReference type="PANTHER" id="PTHR30244">
    <property type="entry name" value="TRANSAMINASE"/>
    <property type="match status" value="1"/>
</dbReference>
<evidence type="ECO:0000256" key="2">
    <source>
        <dbReference type="RuleBase" id="RU004508"/>
    </source>
</evidence>
<dbReference type="Proteomes" id="UP000196005">
    <property type="component" value="Chromosome"/>
</dbReference>
<keyword evidence="3" id="KW-0032">Aminotransferase</keyword>
<dbReference type="SUPFAM" id="SSF53383">
    <property type="entry name" value="PLP-dependent transferases"/>
    <property type="match status" value="1"/>
</dbReference>
<dbReference type="EC" id="2.6.1.100" evidence="3"/>